<dbReference type="Gene3D" id="1.25.40.10">
    <property type="entry name" value="Tetratricopeptide repeat domain"/>
    <property type="match status" value="1"/>
</dbReference>
<reference evidence="3" key="1">
    <citation type="submission" date="2017-09" db="EMBL/GenBank/DDBJ databases">
        <title>Depth-based differentiation of microbial function through sediment-hosted aquifers and enrichment of novel symbionts in the deep terrestrial subsurface.</title>
        <authorList>
            <person name="Probst A.J."/>
            <person name="Ladd B."/>
            <person name="Jarett J.K."/>
            <person name="Geller-Mcgrath D.E."/>
            <person name="Sieber C.M.K."/>
            <person name="Emerson J.B."/>
            <person name="Anantharaman K."/>
            <person name="Thomas B.C."/>
            <person name="Malmstrom R."/>
            <person name="Stieglmeier M."/>
            <person name="Klingl A."/>
            <person name="Woyke T."/>
            <person name="Ryan C.M."/>
            <person name="Banfield J.F."/>
        </authorList>
    </citation>
    <scope>NUCLEOTIDE SEQUENCE [LARGE SCALE GENOMIC DNA]</scope>
</reference>
<dbReference type="SMART" id="SM00028">
    <property type="entry name" value="TPR"/>
    <property type="match status" value="3"/>
</dbReference>
<comment type="caution">
    <text evidence="2">The sequence shown here is derived from an EMBL/GenBank/DDBJ whole genome shotgun (WGS) entry which is preliminary data.</text>
</comment>
<name>A0A2M7D706_9BACT</name>
<dbReference type="PROSITE" id="PS50005">
    <property type="entry name" value="TPR"/>
    <property type="match status" value="1"/>
</dbReference>
<proteinExistence type="predicted"/>
<evidence type="ECO:0000313" key="2">
    <source>
        <dbReference type="EMBL" id="PIV38782.1"/>
    </source>
</evidence>
<dbReference type="EMBL" id="PEUE01000005">
    <property type="protein sequence ID" value="PIV38782.1"/>
    <property type="molecule type" value="Genomic_DNA"/>
</dbReference>
<keyword evidence="1" id="KW-0802">TPR repeat</keyword>
<evidence type="ECO:0000313" key="3">
    <source>
        <dbReference type="Proteomes" id="UP000229247"/>
    </source>
</evidence>
<dbReference type="SUPFAM" id="SSF48452">
    <property type="entry name" value="TPR-like"/>
    <property type="match status" value="1"/>
</dbReference>
<feature type="repeat" description="TPR" evidence="1">
    <location>
        <begin position="76"/>
        <end position="109"/>
    </location>
</feature>
<dbReference type="Proteomes" id="UP000229247">
    <property type="component" value="Unassembled WGS sequence"/>
</dbReference>
<dbReference type="InterPro" id="IPR011990">
    <property type="entry name" value="TPR-like_helical_dom_sf"/>
</dbReference>
<evidence type="ECO:0000256" key="1">
    <source>
        <dbReference type="PROSITE-ProRule" id="PRU00339"/>
    </source>
</evidence>
<accession>A0A2M7D706</accession>
<organism evidence="2 3">
    <name type="scientific">Candidatus Portnoybacteria bacterium CG02_land_8_20_14_3_00_45_8</name>
    <dbReference type="NCBI Taxonomy" id="1974807"/>
    <lineage>
        <taxon>Bacteria</taxon>
        <taxon>Candidatus Portnoyibacteriota</taxon>
    </lineage>
</organism>
<dbReference type="AlphaFoldDB" id="A0A2M7D706"/>
<dbReference type="Pfam" id="PF13432">
    <property type="entry name" value="TPR_16"/>
    <property type="match status" value="1"/>
</dbReference>
<gene>
    <name evidence="2" type="ORF">COS30_00230</name>
</gene>
<protein>
    <submittedName>
        <fullName evidence="2">Uncharacterized protein</fullName>
    </submittedName>
</protein>
<dbReference type="InterPro" id="IPR019734">
    <property type="entry name" value="TPR_rpt"/>
</dbReference>
<sequence length="223" mass="26267">MTKKKIIISILVLAALFSAAYFYYTDFYIKSTQTDKIYTKEDFPKALEKMSEETFEKSLKDLNYQYEMLAQDDHIYIRWNNIGILKKRLKDYDGAVEAWQNAIASNPDQYLAFGNLADLYLFDLGEYDKAEEYYLKVLSMDKHNYNNYFGVAALYRYNLTDRKDQVEYWMLEGAKNNPDQAEAYYLYLANYFYQDGGSLAKARTYSQKTLELDPNLKSQLPNL</sequence>